<dbReference type="GO" id="GO:0010090">
    <property type="term" value="P:trichome morphogenesis"/>
    <property type="evidence" value="ECO:0007669"/>
    <property type="project" value="InterPro"/>
</dbReference>
<evidence type="ECO:0000256" key="2">
    <source>
        <dbReference type="SAM" id="MobiDB-lite"/>
    </source>
</evidence>
<keyword evidence="5" id="KW-1185">Reference proteome</keyword>
<keyword evidence="1" id="KW-0479">Metal-binding</keyword>
<gene>
    <name evidence="4" type="ORF">TIFTF001_041619</name>
</gene>
<dbReference type="GO" id="GO:0009736">
    <property type="term" value="P:cytokinin-activated signaling pathway"/>
    <property type="evidence" value="ECO:0007669"/>
    <property type="project" value="TreeGrafter"/>
</dbReference>
<dbReference type="SUPFAM" id="SSF57667">
    <property type="entry name" value="beta-beta-alpha zinc fingers"/>
    <property type="match status" value="1"/>
</dbReference>
<feature type="compositionally biased region" description="Basic and acidic residues" evidence="2">
    <location>
        <begin position="152"/>
        <end position="161"/>
    </location>
</feature>
<dbReference type="GO" id="GO:0008270">
    <property type="term" value="F:zinc ion binding"/>
    <property type="evidence" value="ECO:0007669"/>
    <property type="project" value="UniProtKB-KW"/>
</dbReference>
<dbReference type="EMBL" id="BTGU01001940">
    <property type="protein sequence ID" value="GMN31644.1"/>
    <property type="molecule type" value="Genomic_DNA"/>
</dbReference>
<keyword evidence="1" id="KW-0863">Zinc-finger</keyword>
<dbReference type="InterPro" id="IPR013087">
    <property type="entry name" value="Znf_C2H2_type"/>
</dbReference>
<feature type="compositionally biased region" description="Low complexity" evidence="2">
    <location>
        <begin position="1"/>
        <end position="13"/>
    </location>
</feature>
<feature type="compositionally biased region" description="Polar residues" evidence="2">
    <location>
        <begin position="136"/>
        <end position="151"/>
    </location>
</feature>
<sequence length="217" mass="23663">MSFSSSSSSNNVSTEDVKKRKKPYSSSSKALKLFGFPVTSCDIQMPLTIYNNSNSNYTTSKRFKCDYCSQGFATSQALGGHQNAHKSERKLAKLRAEFQGHLTRPPPHESPPYYIFAVASNRTSGAVQADTISSTLRPSTSSVGNGGTASSLHHDGGAKPEIDNGIFHDHDDCELDPRVIGYEKGFGEEVNYDHDQGVSDDHLDLDLQLRLAPSNTT</sequence>
<dbReference type="GO" id="GO:0009740">
    <property type="term" value="P:gibberellic acid mediated signaling pathway"/>
    <property type="evidence" value="ECO:0007669"/>
    <property type="project" value="TreeGrafter"/>
</dbReference>
<dbReference type="GO" id="GO:0003700">
    <property type="term" value="F:DNA-binding transcription factor activity"/>
    <property type="evidence" value="ECO:0007669"/>
    <property type="project" value="TreeGrafter"/>
</dbReference>
<dbReference type="PROSITE" id="PS00028">
    <property type="entry name" value="ZINC_FINGER_C2H2_1"/>
    <property type="match status" value="1"/>
</dbReference>
<protein>
    <recommendedName>
        <fullName evidence="3">C2H2-type domain-containing protein</fullName>
    </recommendedName>
</protein>
<dbReference type="InterPro" id="IPR036236">
    <property type="entry name" value="Znf_C2H2_sf"/>
</dbReference>
<accession>A0AA88DA85</accession>
<dbReference type="Gene3D" id="3.30.160.60">
    <property type="entry name" value="Classic Zinc Finger"/>
    <property type="match status" value="1"/>
</dbReference>
<keyword evidence="1" id="KW-0862">Zinc</keyword>
<reference evidence="4" key="1">
    <citation type="submission" date="2023-07" db="EMBL/GenBank/DDBJ databases">
        <title>draft genome sequence of fig (Ficus carica).</title>
        <authorList>
            <person name="Takahashi T."/>
            <person name="Nishimura K."/>
        </authorList>
    </citation>
    <scope>NUCLEOTIDE SEQUENCE</scope>
</reference>
<dbReference type="AlphaFoldDB" id="A0AA88DA85"/>
<dbReference type="Proteomes" id="UP001187192">
    <property type="component" value="Unassembled WGS sequence"/>
</dbReference>
<feature type="domain" description="C2H2-type" evidence="3">
    <location>
        <begin position="63"/>
        <end position="90"/>
    </location>
</feature>
<dbReference type="Pfam" id="PF13912">
    <property type="entry name" value="zf-C2H2_6"/>
    <property type="match status" value="1"/>
</dbReference>
<feature type="region of interest" description="Disordered" evidence="2">
    <location>
        <begin position="136"/>
        <end position="161"/>
    </location>
</feature>
<evidence type="ECO:0000256" key="1">
    <source>
        <dbReference type="PROSITE-ProRule" id="PRU00042"/>
    </source>
</evidence>
<dbReference type="PROSITE" id="PS50157">
    <property type="entry name" value="ZINC_FINGER_C2H2_2"/>
    <property type="match status" value="1"/>
</dbReference>
<name>A0AA88DA85_FICCA</name>
<evidence type="ECO:0000313" key="5">
    <source>
        <dbReference type="Proteomes" id="UP001187192"/>
    </source>
</evidence>
<dbReference type="GO" id="GO:0000976">
    <property type="term" value="F:transcription cis-regulatory region binding"/>
    <property type="evidence" value="ECO:0007669"/>
    <property type="project" value="TreeGrafter"/>
</dbReference>
<dbReference type="PANTHER" id="PTHR46353">
    <property type="entry name" value="ZINC FINGER PROTEIN 5"/>
    <property type="match status" value="1"/>
</dbReference>
<evidence type="ECO:0000259" key="3">
    <source>
        <dbReference type="PROSITE" id="PS50157"/>
    </source>
</evidence>
<evidence type="ECO:0000313" key="4">
    <source>
        <dbReference type="EMBL" id="GMN31644.1"/>
    </source>
</evidence>
<dbReference type="PANTHER" id="PTHR46353:SF22">
    <property type="entry name" value="ZINC FINGER PROTEIN 6-LIKE"/>
    <property type="match status" value="1"/>
</dbReference>
<proteinExistence type="predicted"/>
<comment type="caution">
    <text evidence="4">The sequence shown here is derived from an EMBL/GenBank/DDBJ whole genome shotgun (WGS) entry which is preliminary data.</text>
</comment>
<dbReference type="InterPro" id="IPR044299">
    <property type="entry name" value="GIS3/ZFP5/ZFP6"/>
</dbReference>
<dbReference type="GO" id="GO:0005634">
    <property type="term" value="C:nucleus"/>
    <property type="evidence" value="ECO:0007669"/>
    <property type="project" value="TreeGrafter"/>
</dbReference>
<organism evidence="4 5">
    <name type="scientific">Ficus carica</name>
    <name type="common">Common fig</name>
    <dbReference type="NCBI Taxonomy" id="3494"/>
    <lineage>
        <taxon>Eukaryota</taxon>
        <taxon>Viridiplantae</taxon>
        <taxon>Streptophyta</taxon>
        <taxon>Embryophyta</taxon>
        <taxon>Tracheophyta</taxon>
        <taxon>Spermatophyta</taxon>
        <taxon>Magnoliopsida</taxon>
        <taxon>eudicotyledons</taxon>
        <taxon>Gunneridae</taxon>
        <taxon>Pentapetalae</taxon>
        <taxon>rosids</taxon>
        <taxon>fabids</taxon>
        <taxon>Rosales</taxon>
        <taxon>Moraceae</taxon>
        <taxon>Ficeae</taxon>
        <taxon>Ficus</taxon>
    </lineage>
</organism>
<feature type="region of interest" description="Disordered" evidence="2">
    <location>
        <begin position="1"/>
        <end position="27"/>
    </location>
</feature>